<feature type="compositionally biased region" description="Gly residues" evidence="1">
    <location>
        <begin position="426"/>
        <end position="439"/>
    </location>
</feature>
<organism evidence="2 3">
    <name type="scientific">Edaphochlamys debaryana</name>
    <dbReference type="NCBI Taxonomy" id="47281"/>
    <lineage>
        <taxon>Eukaryota</taxon>
        <taxon>Viridiplantae</taxon>
        <taxon>Chlorophyta</taxon>
        <taxon>core chlorophytes</taxon>
        <taxon>Chlorophyceae</taxon>
        <taxon>CS clade</taxon>
        <taxon>Chlamydomonadales</taxon>
        <taxon>Chlamydomonadales incertae sedis</taxon>
        <taxon>Edaphochlamys</taxon>
    </lineage>
</organism>
<keyword evidence="3" id="KW-1185">Reference proteome</keyword>
<dbReference type="AlphaFoldDB" id="A0A835XIS7"/>
<sequence length="921" mass="98979">MEVPVAWQNDVAPGLMASGEQGSSKRRAGLLLLGLQLLGASRPLAAPAEAQLNATWRVPEGWEPGHLERHDLQILKEGPRKAAFDTKGPLPIRLDDPDARGRVWYLVSDYFKLCQGAPGNPCSRKYSHKTCKTEGHNYREGDKALDGAVCPTAAAEAGGEGGSSGAGASEDAESAVEKIREAFRRKGQLVQICVSCLEEELFKSLPRASLPSAKAMSTGTASSTSYCTRPVTSDCAIDFKKEGIEAFEKVELEPSQKEADGKEGREAQALAVELFERLRKAWPDRPDAFKQLLLQRDRDWNDTALHMCCKQLDAAVEFLTHMRSTGLLGRTVVVGGRELQASQVLLTDLTRFNKHFRRHKGGARLRLAVERAWKDDPATRPQVCSTLVDNRVDLKHSMEALARALGAWSSEASLDGAADERPDMTGPGGPRAQGAGAGSSEGTAAAAAGGSLEAQAAAELRRFEENPSAWLGAVAPGIKAKAPHDRPYKMRAGLLLLGLQLRGASSSSTAAAAAEAEGMLRAKWRLPVGWEPGHVGADDLQVLTEGPPRLAIETNGPLAIKLGADSRGRVWYLVSEYFKLCQGTPGNPCSRTYNHKPSVPHSCANMLHNYLEGRRCMLALEKPDDGGEFETVVKTLGKMRGAPKVFRLPGRQEVGLYPLKSPAACAWLSTAYVDGSAAAARKAGARAEASSEAAPRGRGQPWREMAHEVDSHVIAAGTDTHWMIRPGTPLGGNHGLKLRQPARCSIGSVLRRSGPITPLFRIQDVYAASLIPKNAQGVHPVKAWIPAGNVTIGTLYAGGHVDPDCFFCEISYEDLVAWGLLSENRSHAFLHPEPRSVPWPTTSTVEGLIWVERVSLTYAPIFTNALTDPVVLDRLPSHLGIWYPEGGVDAPPMEEGAAVQGAVLQVDPADGEAEAEAEAMA</sequence>
<comment type="caution">
    <text evidence="2">The sequence shown here is derived from an EMBL/GenBank/DDBJ whole genome shotgun (WGS) entry which is preliminary data.</text>
</comment>
<evidence type="ECO:0000313" key="2">
    <source>
        <dbReference type="EMBL" id="KAG2481895.1"/>
    </source>
</evidence>
<protein>
    <submittedName>
        <fullName evidence="2">Uncharacterized protein</fullName>
    </submittedName>
</protein>
<dbReference type="OrthoDB" id="552514at2759"/>
<evidence type="ECO:0000256" key="1">
    <source>
        <dbReference type="SAM" id="MobiDB-lite"/>
    </source>
</evidence>
<accession>A0A835XIS7</accession>
<evidence type="ECO:0000313" key="3">
    <source>
        <dbReference type="Proteomes" id="UP000612055"/>
    </source>
</evidence>
<proteinExistence type="predicted"/>
<dbReference type="Proteomes" id="UP000612055">
    <property type="component" value="Unassembled WGS sequence"/>
</dbReference>
<gene>
    <name evidence="2" type="ORF">HYH03_019144</name>
</gene>
<reference evidence="2" key="1">
    <citation type="journal article" date="2020" name="bioRxiv">
        <title>Comparative genomics of Chlamydomonas.</title>
        <authorList>
            <person name="Craig R.J."/>
            <person name="Hasan A.R."/>
            <person name="Ness R.W."/>
            <person name="Keightley P.D."/>
        </authorList>
    </citation>
    <scope>NUCLEOTIDE SEQUENCE</scope>
    <source>
        <strain evidence="2">CCAP 11/70</strain>
    </source>
</reference>
<name>A0A835XIS7_9CHLO</name>
<dbReference type="EMBL" id="JAEHOE010000368">
    <property type="protein sequence ID" value="KAG2481895.1"/>
    <property type="molecule type" value="Genomic_DNA"/>
</dbReference>
<feature type="region of interest" description="Disordered" evidence="1">
    <location>
        <begin position="415"/>
        <end position="450"/>
    </location>
</feature>
<feature type="compositionally biased region" description="Low complexity" evidence="1">
    <location>
        <begin position="440"/>
        <end position="450"/>
    </location>
</feature>